<feature type="compositionally biased region" description="Basic and acidic residues" evidence="1">
    <location>
        <begin position="7"/>
        <end position="22"/>
    </location>
</feature>
<evidence type="ECO:0000313" key="2">
    <source>
        <dbReference type="EMBL" id="KKM84628.1"/>
    </source>
</evidence>
<proteinExistence type="predicted"/>
<name>A0A0F9KSB2_9ZZZZ</name>
<sequence length="54" mass="6079">MMNDDSGELRKSTQDEPDEKHRYVGGVDWGQTDDYTALSIIDATTNEEDNGETK</sequence>
<dbReference type="Gene3D" id="3.30.420.240">
    <property type="match status" value="1"/>
</dbReference>
<dbReference type="EMBL" id="LAZR01007535">
    <property type="protein sequence ID" value="KKM84628.1"/>
    <property type="molecule type" value="Genomic_DNA"/>
</dbReference>
<comment type="caution">
    <text evidence="2">The sequence shown here is derived from an EMBL/GenBank/DDBJ whole genome shotgun (WGS) entry which is preliminary data.</text>
</comment>
<protein>
    <submittedName>
        <fullName evidence="2">Uncharacterized protein</fullName>
    </submittedName>
</protein>
<reference evidence="2" key="1">
    <citation type="journal article" date="2015" name="Nature">
        <title>Complex archaea that bridge the gap between prokaryotes and eukaryotes.</title>
        <authorList>
            <person name="Spang A."/>
            <person name="Saw J.H."/>
            <person name="Jorgensen S.L."/>
            <person name="Zaremba-Niedzwiedzka K."/>
            <person name="Martijn J."/>
            <person name="Lind A.E."/>
            <person name="van Eijk R."/>
            <person name="Schleper C."/>
            <person name="Guy L."/>
            <person name="Ettema T.J."/>
        </authorList>
    </citation>
    <scope>NUCLEOTIDE SEQUENCE</scope>
</reference>
<evidence type="ECO:0000256" key="1">
    <source>
        <dbReference type="SAM" id="MobiDB-lite"/>
    </source>
</evidence>
<organism evidence="2">
    <name type="scientific">marine sediment metagenome</name>
    <dbReference type="NCBI Taxonomy" id="412755"/>
    <lineage>
        <taxon>unclassified sequences</taxon>
        <taxon>metagenomes</taxon>
        <taxon>ecological metagenomes</taxon>
    </lineage>
</organism>
<dbReference type="AlphaFoldDB" id="A0A0F9KSB2"/>
<feature type="region of interest" description="Disordered" evidence="1">
    <location>
        <begin position="1"/>
        <end position="33"/>
    </location>
</feature>
<accession>A0A0F9KSB2</accession>
<gene>
    <name evidence="2" type="ORF">LCGC14_1297190</name>
</gene>